<dbReference type="PROSITE" id="PS00211">
    <property type="entry name" value="ABC_TRANSPORTER_1"/>
    <property type="match status" value="1"/>
</dbReference>
<evidence type="ECO:0000256" key="5">
    <source>
        <dbReference type="ARBA" id="ARBA00063934"/>
    </source>
</evidence>
<comment type="subunit">
    <text evidence="5">The complex is composed of two ATP-binding proteins (OpuCA), two transmembrane proteins (OpuCB and OpuCD) and a solute-binding protein (OpuCC).</text>
</comment>
<dbReference type="InterPro" id="IPR027417">
    <property type="entry name" value="P-loop_NTPase"/>
</dbReference>
<dbReference type="GO" id="GO:0015418">
    <property type="term" value="F:ABC-type quaternary ammonium compound transporting activity"/>
    <property type="evidence" value="ECO:0007669"/>
    <property type="project" value="UniProtKB-EC"/>
</dbReference>
<reference evidence="9 10" key="1">
    <citation type="submission" date="2019-06" db="EMBL/GenBank/DDBJ databases">
        <title>Saccharibacillus brassicae sp. nov., an endophytic bacterium isolated from Chinese cabbage seeds (Brassica pekinensis).</title>
        <authorList>
            <person name="Jiang L."/>
            <person name="Lee J."/>
            <person name="Kim S.W."/>
        </authorList>
    </citation>
    <scope>NUCLEOTIDE SEQUENCE [LARGE SCALE GENOMIC DNA]</scope>
    <source>
        <strain evidence="10">KCTC 43072 / ATSA2</strain>
    </source>
</reference>
<keyword evidence="3 9" id="KW-0067">ATP-binding</keyword>
<proteinExistence type="predicted"/>
<protein>
    <recommendedName>
        <fullName evidence="7">Carnitine transport ATP-binding protein OpuCA</fullName>
        <ecNumber evidence="6">7.6.2.9</ecNumber>
    </recommendedName>
</protein>
<dbReference type="FunFam" id="3.40.50.300:FF:000425">
    <property type="entry name" value="Probable ABC transporter, ATP-binding subunit"/>
    <property type="match status" value="1"/>
</dbReference>
<dbReference type="GO" id="GO:0005524">
    <property type="term" value="F:ATP binding"/>
    <property type="evidence" value="ECO:0007669"/>
    <property type="project" value="UniProtKB-KW"/>
</dbReference>
<evidence type="ECO:0000256" key="7">
    <source>
        <dbReference type="ARBA" id="ARBA00070305"/>
    </source>
</evidence>
<keyword evidence="2" id="KW-0547">Nucleotide-binding</keyword>
<gene>
    <name evidence="9" type="ORF">FFV09_22175</name>
</gene>
<dbReference type="PROSITE" id="PS50893">
    <property type="entry name" value="ABC_TRANSPORTER_2"/>
    <property type="match status" value="1"/>
</dbReference>
<comment type="catalytic activity">
    <reaction evidence="4">
        <text>a quaternary ammonium(out) + ATP + H2O = a quaternary ammonium(in) + ADP + phosphate + H(+)</text>
        <dbReference type="Rhea" id="RHEA:11036"/>
        <dbReference type="ChEBI" id="CHEBI:15377"/>
        <dbReference type="ChEBI" id="CHEBI:15378"/>
        <dbReference type="ChEBI" id="CHEBI:30616"/>
        <dbReference type="ChEBI" id="CHEBI:35267"/>
        <dbReference type="ChEBI" id="CHEBI:43474"/>
        <dbReference type="ChEBI" id="CHEBI:456216"/>
        <dbReference type="EC" id="7.6.2.9"/>
    </reaction>
</comment>
<organism evidence="9 10">
    <name type="scientific">Saccharibacillus brassicae</name>
    <dbReference type="NCBI Taxonomy" id="2583377"/>
    <lineage>
        <taxon>Bacteria</taxon>
        <taxon>Bacillati</taxon>
        <taxon>Bacillota</taxon>
        <taxon>Bacilli</taxon>
        <taxon>Bacillales</taxon>
        <taxon>Paenibacillaceae</taxon>
        <taxon>Saccharibacillus</taxon>
    </lineage>
</organism>
<evidence type="ECO:0000313" key="10">
    <source>
        <dbReference type="Proteomes" id="UP000316968"/>
    </source>
</evidence>
<dbReference type="EC" id="7.6.2.9" evidence="6"/>
<dbReference type="OrthoDB" id="9802264at2"/>
<dbReference type="AlphaFoldDB" id="A0A4Y6V1E9"/>
<dbReference type="GO" id="GO:0016887">
    <property type="term" value="F:ATP hydrolysis activity"/>
    <property type="evidence" value="ECO:0007669"/>
    <property type="project" value="InterPro"/>
</dbReference>
<dbReference type="Pfam" id="PF00005">
    <property type="entry name" value="ABC_tran"/>
    <property type="match status" value="1"/>
</dbReference>
<dbReference type="InterPro" id="IPR017871">
    <property type="entry name" value="ABC_transporter-like_CS"/>
</dbReference>
<evidence type="ECO:0000259" key="8">
    <source>
        <dbReference type="PROSITE" id="PS50893"/>
    </source>
</evidence>
<dbReference type="InterPro" id="IPR050093">
    <property type="entry name" value="ABC_SmlMolc_Importer"/>
</dbReference>
<keyword evidence="1" id="KW-0813">Transport</keyword>
<keyword evidence="10" id="KW-1185">Reference proteome</keyword>
<dbReference type="EMBL" id="CP041217">
    <property type="protein sequence ID" value="QDH23892.1"/>
    <property type="molecule type" value="Genomic_DNA"/>
</dbReference>
<dbReference type="PANTHER" id="PTHR42781:SF4">
    <property type="entry name" value="SPERMIDINE_PUTRESCINE IMPORT ATP-BINDING PROTEIN POTA"/>
    <property type="match status" value="1"/>
</dbReference>
<evidence type="ECO:0000256" key="3">
    <source>
        <dbReference type="ARBA" id="ARBA00022840"/>
    </source>
</evidence>
<dbReference type="InterPro" id="IPR003593">
    <property type="entry name" value="AAA+_ATPase"/>
</dbReference>
<dbReference type="Gene3D" id="3.40.50.300">
    <property type="entry name" value="P-loop containing nucleotide triphosphate hydrolases"/>
    <property type="match status" value="1"/>
</dbReference>
<evidence type="ECO:0000256" key="2">
    <source>
        <dbReference type="ARBA" id="ARBA00022741"/>
    </source>
</evidence>
<evidence type="ECO:0000256" key="4">
    <source>
        <dbReference type="ARBA" id="ARBA00052482"/>
    </source>
</evidence>
<feature type="domain" description="ABC transporter" evidence="8">
    <location>
        <begin position="2"/>
        <end position="233"/>
    </location>
</feature>
<dbReference type="PANTHER" id="PTHR42781">
    <property type="entry name" value="SPERMIDINE/PUTRESCINE IMPORT ATP-BINDING PROTEIN POTA"/>
    <property type="match status" value="1"/>
</dbReference>
<name>A0A4Y6V1E9_SACBS</name>
<evidence type="ECO:0000313" key="9">
    <source>
        <dbReference type="EMBL" id="QDH23892.1"/>
    </source>
</evidence>
<evidence type="ECO:0000256" key="1">
    <source>
        <dbReference type="ARBA" id="ARBA00022448"/>
    </source>
</evidence>
<accession>A0A4Y6V1E9</accession>
<dbReference type="KEGG" id="saca:FFV09_22175"/>
<dbReference type="Proteomes" id="UP000316968">
    <property type="component" value="Chromosome"/>
</dbReference>
<dbReference type="InterPro" id="IPR003439">
    <property type="entry name" value="ABC_transporter-like_ATP-bd"/>
</dbReference>
<dbReference type="SUPFAM" id="SSF52540">
    <property type="entry name" value="P-loop containing nucleoside triphosphate hydrolases"/>
    <property type="match status" value="1"/>
</dbReference>
<evidence type="ECO:0000256" key="6">
    <source>
        <dbReference type="ARBA" id="ARBA00066388"/>
    </source>
</evidence>
<sequence>MIRLDGLEIGFNRKAVVQNLSLDIRKGEFFTFLGPSGCGKTTTLKAITGFLVPTQGSIHVNGIDITHMPVEQRKIGMVFQNYALFPTMTVKQNIVFGLKEQKWPKDRIRTRLEEVAHLVNLTDEQLDKPITELSGGQQQRVAIARTLALNPDIIVLDEPLSNLDARLRKKLRGELKRIQAASGVTMVYVTHDQEEALILSDRIAVFNAGAIEQVGTPHDIYYRPASEFVVDFIGEANRLHPSTVARLKQSNADFELHSRERAYVRAEHVKERIPERLAADYYVLDAEFEIEEFYGLNVKRIFRVDDEQIGCLSNEVDPAIRRGDRKRLYIGKSDLIRFTDRHAP</sequence>
<dbReference type="SMART" id="SM00382">
    <property type="entry name" value="AAA"/>
    <property type="match status" value="1"/>
</dbReference>